<proteinExistence type="inferred from homology"/>
<feature type="transmembrane region" description="Helical" evidence="7">
    <location>
        <begin position="129"/>
        <end position="150"/>
    </location>
</feature>
<evidence type="ECO:0000256" key="2">
    <source>
        <dbReference type="ARBA" id="ARBA00022475"/>
    </source>
</evidence>
<evidence type="ECO:0000313" key="10">
    <source>
        <dbReference type="Proteomes" id="UP001398420"/>
    </source>
</evidence>
<feature type="transmembrane region" description="Helical" evidence="7">
    <location>
        <begin position="203"/>
        <end position="223"/>
    </location>
</feature>
<dbReference type="InterPro" id="IPR022791">
    <property type="entry name" value="L-PG_synthase/AglD"/>
</dbReference>
<dbReference type="EC" id="2.3.2.3" evidence="7"/>
<dbReference type="PANTHER" id="PTHR34697">
    <property type="entry name" value="PHOSPHATIDYLGLYCEROL LYSYLTRANSFERASE"/>
    <property type="match status" value="1"/>
</dbReference>
<keyword evidence="7" id="KW-0046">Antibiotic resistance</keyword>
<dbReference type="PANTHER" id="PTHR34697:SF2">
    <property type="entry name" value="PHOSPHATIDYLGLYCEROL LYSYLTRANSFERASE"/>
    <property type="match status" value="1"/>
</dbReference>
<dbReference type="InterPro" id="IPR051211">
    <property type="entry name" value="PG_lysyltransferase"/>
</dbReference>
<feature type="transmembrane region" description="Helical" evidence="7">
    <location>
        <begin position="53"/>
        <end position="71"/>
    </location>
</feature>
<comment type="subcellular location">
    <subcellularLocation>
        <location evidence="1 7">Cell membrane</location>
        <topology evidence="1 7">Multi-pass membrane protein</topology>
    </subcellularLocation>
</comment>
<accession>A0ABU9LMF9</accession>
<dbReference type="Pfam" id="PF03706">
    <property type="entry name" value="LPG_synthase_TM"/>
    <property type="match status" value="1"/>
</dbReference>
<evidence type="ECO:0000256" key="6">
    <source>
        <dbReference type="ARBA" id="ARBA00023136"/>
    </source>
</evidence>
<keyword evidence="7" id="KW-0443">Lipid metabolism</keyword>
<feature type="transmembrane region" description="Helical" evidence="7">
    <location>
        <begin position="162"/>
        <end position="183"/>
    </location>
</feature>
<sequence length="861" mass="99202">MKINRSKIFQWIKVILPILLMLFAIHELTKIVREANGAQIARQLGSIDVRTLALIAVVPLFLAFPMFFYDFFIMKKLKLKMPIKRLMKESLIINSFSNLIGFGGLVGVLLRTHYFKKPDMDNTTFFKMIASVTLFYLAGISLFADLLLIFFRDIRIFTEHPFLLYVAAFIGLYTPFLIVRAIVQLLRKKMTRHQLLGDVALTFVSICEWLGAFTMLVILTKLLNIDVPLIDLWPMFVIASAAGIVSMIPGGLGSFDLVFIWGATSLNIPSESVLVLLLFYRVGYYAIPFLAGLVLFIRDIWRSFNRGYNSIPNLLLERTMHIIATALVFLAGLSLLISSVAPGAIEKIKYVRELTSLPFINVSHQVSVMTGFLLLALSNGISYKDRRTFKATLFVLLFAAALFIVKGIQYRQALFMIFVALLLYFARNRFYRTSYVETWGRSIFNTFVITVVLLSYLVIGIIVKSDLRHHLSEHVQGIIIRNPDDLFKSALIGLIVIGAVVLFERWQRNRTQFKRVYLVENQDEVAKHIAKYGVTEAHHFEQHMHQCIFWNKQRNVLFSYRITADKFIVQGDLIGDQKHFKSSIEEFIAFADYYGYTPVFYEVSDSFIPYLYGYGYNFFKLGEEGNVEISEVVLTHEEKEQYKQLQKEMQEVGYTFEWLEPKFSETFIRELAELSAIWQGDKEQIGEHYVFNESYLNNGPIVLLRNKQQEIVAFANLTELDGPKHTIAISLLRSTQTDMPAHALDYLLVCSLIATKEKGYRYINIGMVYLKHVGVSKYAGISEKIAAQILVNAQESGNKKDLRYLKEQYANEWRPKYIAYRKRRSLPFTMLQILMLIGDNKIASKRNQLIAMRNLKKKQRN</sequence>
<dbReference type="NCBIfam" id="NF033480">
    <property type="entry name" value="bifunc_MprF"/>
    <property type="match status" value="1"/>
</dbReference>
<reference evidence="9 10" key="1">
    <citation type="submission" date="2024-04" db="EMBL/GenBank/DDBJ databases">
        <authorList>
            <person name="Wu Y.S."/>
            <person name="Zhang L."/>
        </authorList>
    </citation>
    <scope>NUCLEOTIDE SEQUENCE [LARGE SCALE GENOMIC DNA]</scope>
    <source>
        <strain evidence="9 10">KG-01</strain>
    </source>
</reference>
<dbReference type="EMBL" id="JBCEWA010000003">
    <property type="protein sequence ID" value="MEL5987836.1"/>
    <property type="molecule type" value="Genomic_DNA"/>
</dbReference>
<keyword evidence="6 7" id="KW-0472">Membrane</keyword>
<feature type="transmembrane region" description="Helical" evidence="7">
    <location>
        <begin position="322"/>
        <end position="345"/>
    </location>
</feature>
<keyword evidence="4 7" id="KW-0812">Transmembrane</keyword>
<feature type="transmembrane region" description="Helical" evidence="7">
    <location>
        <begin position="282"/>
        <end position="301"/>
    </location>
</feature>
<comment type="catalytic activity">
    <reaction evidence="7">
        <text>L-lysyl-tRNA(Lys) + a 1,2-diacyl-sn-glycero-3-phospho-(1'-sn-glycerol) = a 1,2-diacyl-sn-glycero-3-phospho-1'-(3'-O-L-lysyl)-sn-glycerol + tRNA(Lys)</text>
        <dbReference type="Rhea" id="RHEA:10668"/>
        <dbReference type="Rhea" id="RHEA-COMP:9696"/>
        <dbReference type="Rhea" id="RHEA-COMP:9697"/>
        <dbReference type="ChEBI" id="CHEBI:64716"/>
        <dbReference type="ChEBI" id="CHEBI:75792"/>
        <dbReference type="ChEBI" id="CHEBI:78442"/>
        <dbReference type="ChEBI" id="CHEBI:78529"/>
        <dbReference type="EC" id="2.3.2.3"/>
    </reaction>
</comment>
<feature type="transmembrane region" description="Helical" evidence="7">
    <location>
        <begin position="414"/>
        <end position="431"/>
    </location>
</feature>
<evidence type="ECO:0000259" key="8">
    <source>
        <dbReference type="Pfam" id="PF09924"/>
    </source>
</evidence>
<feature type="domain" description="Phosphatidylglycerol lysyltransferase C-terminal" evidence="8">
    <location>
        <begin position="542"/>
        <end position="820"/>
    </location>
</feature>
<protein>
    <recommendedName>
        <fullName evidence="7">Phosphatidylglycerol lysyltransferase</fullName>
        <ecNumber evidence="7">2.3.2.3</ecNumber>
    </recommendedName>
    <alternativeName>
        <fullName evidence="7">Lysylphosphatidylglycerol synthase</fullName>
    </alternativeName>
</protein>
<feature type="transmembrane region" description="Helical" evidence="7">
    <location>
        <begin position="357"/>
        <end position="377"/>
    </location>
</feature>
<feature type="transmembrane region" description="Helical" evidence="7">
    <location>
        <begin position="389"/>
        <end position="408"/>
    </location>
</feature>
<keyword evidence="3 7" id="KW-0808">Transferase</keyword>
<dbReference type="Proteomes" id="UP001398420">
    <property type="component" value="Unassembled WGS sequence"/>
</dbReference>
<evidence type="ECO:0000256" key="5">
    <source>
        <dbReference type="ARBA" id="ARBA00022989"/>
    </source>
</evidence>
<keyword evidence="2" id="KW-1003">Cell membrane</keyword>
<dbReference type="RefSeq" id="WP_068456393.1">
    <property type="nucleotide sequence ID" value="NZ_JBBCRB010000004.1"/>
</dbReference>
<evidence type="ECO:0000313" key="9">
    <source>
        <dbReference type="EMBL" id="MEL5987836.1"/>
    </source>
</evidence>
<evidence type="ECO:0000256" key="7">
    <source>
        <dbReference type="RuleBase" id="RU363042"/>
    </source>
</evidence>
<comment type="similarity">
    <text evidence="7">Belongs to the LPG synthase family.</text>
</comment>
<feature type="transmembrane region" description="Helical" evidence="7">
    <location>
        <begin position="235"/>
        <end position="262"/>
    </location>
</feature>
<name>A0ABU9LMF9_9BACL</name>
<dbReference type="InterPro" id="IPR024320">
    <property type="entry name" value="LPG_synthase_C"/>
</dbReference>
<keyword evidence="10" id="KW-1185">Reference proteome</keyword>
<gene>
    <name evidence="7 9" type="primary">mprF</name>
    <name evidence="9" type="ORF">AAF454_05345</name>
</gene>
<feature type="transmembrane region" description="Helical" evidence="7">
    <location>
        <begin position="91"/>
        <end position="109"/>
    </location>
</feature>
<comment type="caution">
    <text evidence="9">The sequence shown here is derived from an EMBL/GenBank/DDBJ whole genome shotgun (WGS) entry which is preliminary data.</text>
</comment>
<evidence type="ECO:0000256" key="3">
    <source>
        <dbReference type="ARBA" id="ARBA00022679"/>
    </source>
</evidence>
<evidence type="ECO:0000256" key="1">
    <source>
        <dbReference type="ARBA" id="ARBA00004651"/>
    </source>
</evidence>
<evidence type="ECO:0000256" key="4">
    <source>
        <dbReference type="ARBA" id="ARBA00022692"/>
    </source>
</evidence>
<feature type="transmembrane region" description="Helical" evidence="7">
    <location>
        <begin position="486"/>
        <end position="506"/>
    </location>
</feature>
<keyword evidence="5 7" id="KW-1133">Transmembrane helix</keyword>
<comment type="function">
    <text evidence="7">Catalyzes the transfer of a lysyl group from L-lysyl-tRNA(Lys) to membrane-bound phosphatidylglycerol (PG), which produces lysylphosphatidylglycerol (LPG), a major component of the bacterial membrane with a positive net charge. LPG synthesis contributes to bacterial virulence as it is involved in the resistance mechanism against cationic antimicrobial peptides (CAMP) produces by the host's immune system (defensins, cathelicidins) and by the competing microorganisms.</text>
</comment>
<feature type="transmembrane region" description="Helical" evidence="7">
    <location>
        <begin position="443"/>
        <end position="463"/>
    </location>
</feature>
<organism evidence="9 10">
    <name type="scientific">Kurthia gibsonii</name>
    <dbReference type="NCBI Taxonomy" id="33946"/>
    <lineage>
        <taxon>Bacteria</taxon>
        <taxon>Bacillati</taxon>
        <taxon>Bacillota</taxon>
        <taxon>Bacilli</taxon>
        <taxon>Bacillales</taxon>
        <taxon>Caryophanaceae</taxon>
        <taxon>Kurthia</taxon>
    </lineage>
</organism>
<dbReference type="Pfam" id="PF09924">
    <property type="entry name" value="LPG_synthase_C"/>
    <property type="match status" value="1"/>
</dbReference>